<keyword evidence="2" id="KW-0472">Membrane</keyword>
<evidence type="ECO:0000259" key="3">
    <source>
        <dbReference type="PROSITE" id="PS50181"/>
    </source>
</evidence>
<dbReference type="InterPro" id="IPR036047">
    <property type="entry name" value="F-box-like_dom_sf"/>
</dbReference>
<dbReference type="EMBL" id="KN834781">
    <property type="protein sequence ID" value="KIK59162.1"/>
    <property type="molecule type" value="Genomic_DNA"/>
</dbReference>
<reference evidence="4 5" key="1">
    <citation type="submission" date="2014-04" db="EMBL/GenBank/DDBJ databases">
        <title>Evolutionary Origins and Diversification of the Mycorrhizal Mutualists.</title>
        <authorList>
            <consortium name="DOE Joint Genome Institute"/>
            <consortium name="Mycorrhizal Genomics Consortium"/>
            <person name="Kohler A."/>
            <person name="Kuo A."/>
            <person name="Nagy L.G."/>
            <person name="Floudas D."/>
            <person name="Copeland A."/>
            <person name="Barry K.W."/>
            <person name="Cichocki N."/>
            <person name="Veneault-Fourrey C."/>
            <person name="LaButti K."/>
            <person name="Lindquist E.A."/>
            <person name="Lipzen A."/>
            <person name="Lundell T."/>
            <person name="Morin E."/>
            <person name="Murat C."/>
            <person name="Riley R."/>
            <person name="Ohm R."/>
            <person name="Sun H."/>
            <person name="Tunlid A."/>
            <person name="Henrissat B."/>
            <person name="Grigoriev I.V."/>
            <person name="Hibbett D.S."/>
            <person name="Martin F."/>
        </authorList>
    </citation>
    <scope>NUCLEOTIDE SEQUENCE [LARGE SCALE GENOMIC DNA]</scope>
    <source>
        <strain evidence="4 5">FD-317 M1</strain>
    </source>
</reference>
<dbReference type="Proteomes" id="UP000053593">
    <property type="component" value="Unassembled WGS sequence"/>
</dbReference>
<dbReference type="CDD" id="cd09917">
    <property type="entry name" value="F-box_SF"/>
    <property type="match status" value="1"/>
</dbReference>
<dbReference type="Pfam" id="PF00646">
    <property type="entry name" value="F-box"/>
    <property type="match status" value="1"/>
</dbReference>
<evidence type="ECO:0000256" key="2">
    <source>
        <dbReference type="SAM" id="Phobius"/>
    </source>
</evidence>
<dbReference type="InterPro" id="IPR001810">
    <property type="entry name" value="F-box_dom"/>
</dbReference>
<dbReference type="AlphaFoldDB" id="A0A0D0CKZ1"/>
<proteinExistence type="predicted"/>
<feature type="region of interest" description="Disordered" evidence="1">
    <location>
        <begin position="640"/>
        <end position="669"/>
    </location>
</feature>
<evidence type="ECO:0000256" key="1">
    <source>
        <dbReference type="SAM" id="MobiDB-lite"/>
    </source>
</evidence>
<keyword evidence="5" id="KW-1185">Reference proteome</keyword>
<protein>
    <recommendedName>
        <fullName evidence="3">F-box domain-containing protein</fullName>
    </recommendedName>
</protein>
<dbReference type="PROSITE" id="PS50181">
    <property type="entry name" value="FBOX"/>
    <property type="match status" value="1"/>
</dbReference>
<dbReference type="OrthoDB" id="2322499at2759"/>
<sequence>MTRRSQRFKEKADASTGTKMEDVFISDVADTNGESKNSNWKDEDKEEHPRKRAKRSNRLNESSSEADYQASAGSSSKKKRVPELLQRVRGKFGLLERLVKDTPLDIVLEIFCHLDPGDLLCLARTTKDFRRFLMSKSSEGIWRTDRKGVEGLPYRPDDLNEPHPSFIVPFIVSLAATIWISLLACLANIARVAEMFCLGSTSKGVSSRSRDIVFHAGIAAQYKAEFETLETETERNEWIARKTDERLTRAQHANSCQRWLQARLDQQREELYKHRREEILERLQEIGWREEAEITMSSFWLPDGFNSHILVRQPKKLTDYDWNSIKTDLVEWLMERKGKRLERHRLNTLDRRYQLLGAIFEQTKYGHDLRHAVPATADIFMFKYFEDLIWDTPLDEEITALSMKPKFFEHFPSLLNQWRHAKIRELILIMRESRPGAAVSDLQLATTVFECTKCTPSTLMHYPQMFHHSCCFENPETNSARMMVFQPILQNPWSPKFLCLSGSGSRLAAKIVEACSLNPTTATIQDLHDANPLIECEDCNISSRSWHSGRLFMRWPSAIGDAKHRFHRLSINSFGDETQQIIASEPSNNSLLAACCVTGTLEVSIGIQMTVFFPLASQKPTHIFIGIPLSTWAACAGRSDTTEKGDDHTNGSQTAAFHSTSNRRPDAVDRSHCQPYSAFSSLHACLFRVESVSGGRPPSSLDSLIIFNLSILILVVSFPN</sequence>
<keyword evidence="2" id="KW-0812">Transmembrane</keyword>
<feature type="compositionally biased region" description="Basic and acidic residues" evidence="1">
    <location>
        <begin position="640"/>
        <end position="649"/>
    </location>
</feature>
<accession>A0A0D0CKZ1</accession>
<dbReference type="SUPFAM" id="SSF81383">
    <property type="entry name" value="F-box domain"/>
    <property type="match status" value="1"/>
</dbReference>
<evidence type="ECO:0000313" key="5">
    <source>
        <dbReference type="Proteomes" id="UP000053593"/>
    </source>
</evidence>
<feature type="compositionally biased region" description="Polar residues" evidence="1">
    <location>
        <begin position="59"/>
        <end position="75"/>
    </location>
</feature>
<dbReference type="HOGENOM" id="CLU_010790_2_2_1"/>
<feature type="region of interest" description="Disordered" evidence="1">
    <location>
        <begin position="1"/>
        <end position="79"/>
    </location>
</feature>
<gene>
    <name evidence="4" type="ORF">GYMLUDRAFT_245584</name>
</gene>
<keyword evidence="2" id="KW-1133">Transmembrane helix</keyword>
<name>A0A0D0CKZ1_9AGAR</name>
<feature type="compositionally biased region" description="Basic and acidic residues" evidence="1">
    <location>
        <begin position="39"/>
        <end position="49"/>
    </location>
</feature>
<feature type="transmembrane region" description="Helical" evidence="2">
    <location>
        <begin position="166"/>
        <end position="190"/>
    </location>
</feature>
<evidence type="ECO:0000313" key="4">
    <source>
        <dbReference type="EMBL" id="KIK59162.1"/>
    </source>
</evidence>
<organism evidence="4 5">
    <name type="scientific">Collybiopsis luxurians FD-317 M1</name>
    <dbReference type="NCBI Taxonomy" id="944289"/>
    <lineage>
        <taxon>Eukaryota</taxon>
        <taxon>Fungi</taxon>
        <taxon>Dikarya</taxon>
        <taxon>Basidiomycota</taxon>
        <taxon>Agaricomycotina</taxon>
        <taxon>Agaricomycetes</taxon>
        <taxon>Agaricomycetidae</taxon>
        <taxon>Agaricales</taxon>
        <taxon>Marasmiineae</taxon>
        <taxon>Omphalotaceae</taxon>
        <taxon>Collybiopsis</taxon>
        <taxon>Collybiopsis luxurians</taxon>
    </lineage>
</organism>
<feature type="domain" description="F-box" evidence="3">
    <location>
        <begin position="96"/>
        <end position="145"/>
    </location>
</feature>
<feature type="compositionally biased region" description="Polar residues" evidence="1">
    <location>
        <begin position="650"/>
        <end position="662"/>
    </location>
</feature>